<protein>
    <recommendedName>
        <fullName evidence="3">Phage tail protein</fullName>
    </recommendedName>
</protein>
<sequence>MTYPVPLGGERIDRIARKLMQTENRGTVEALLEANPGLAAMMTAAIVPAETVVRLPAAFTPKTAAKRFVLAWE</sequence>
<dbReference type="EMBL" id="WUML01000002">
    <property type="protein sequence ID" value="MXN99454.1"/>
    <property type="molecule type" value="Genomic_DNA"/>
</dbReference>
<comment type="caution">
    <text evidence="1">The sequence shown here is derived from an EMBL/GenBank/DDBJ whole genome shotgun (WGS) entry which is preliminary data.</text>
</comment>
<dbReference type="OrthoDB" id="8759063at2"/>
<accession>A0A6N8TAH9</accession>
<dbReference type="AlphaFoldDB" id="A0A6N8TAH9"/>
<dbReference type="InterPro" id="IPR008861">
    <property type="entry name" value="GpX-like"/>
</dbReference>
<reference evidence="1 2" key="1">
    <citation type="submission" date="2019-12" db="EMBL/GenBank/DDBJ databases">
        <title>Shinella granuli gen. nov., sp. nov., and proposal of the reclassification of Zoogloea ramigera ATCC 19623 as Shinella zoogloeoides sp. nov.</title>
        <authorList>
            <person name="Gao J."/>
        </authorList>
    </citation>
    <scope>NUCLEOTIDE SEQUENCE [LARGE SCALE GENOMIC DNA]</scope>
    <source>
        <strain evidence="1 2">DSM 287</strain>
    </source>
</reference>
<evidence type="ECO:0008006" key="3">
    <source>
        <dbReference type="Google" id="ProtNLM"/>
    </source>
</evidence>
<evidence type="ECO:0000313" key="1">
    <source>
        <dbReference type="EMBL" id="MXN99454.1"/>
    </source>
</evidence>
<dbReference type="RefSeq" id="WP_160784861.1">
    <property type="nucleotide sequence ID" value="NZ_CP086610.1"/>
</dbReference>
<proteinExistence type="predicted"/>
<dbReference type="Pfam" id="PF05489">
    <property type="entry name" value="Phage_tail_X"/>
    <property type="match status" value="1"/>
</dbReference>
<dbReference type="Proteomes" id="UP000440304">
    <property type="component" value="Unassembled WGS sequence"/>
</dbReference>
<evidence type="ECO:0000313" key="2">
    <source>
        <dbReference type="Proteomes" id="UP000440304"/>
    </source>
</evidence>
<organism evidence="1 2">
    <name type="scientific">Shinella zoogloeoides</name>
    <name type="common">Crabtreella saccharophila</name>
    <dbReference type="NCBI Taxonomy" id="352475"/>
    <lineage>
        <taxon>Bacteria</taxon>
        <taxon>Pseudomonadati</taxon>
        <taxon>Pseudomonadota</taxon>
        <taxon>Alphaproteobacteria</taxon>
        <taxon>Hyphomicrobiales</taxon>
        <taxon>Rhizobiaceae</taxon>
        <taxon>Shinella</taxon>
    </lineage>
</organism>
<gene>
    <name evidence="1" type="ORF">GR156_04025</name>
</gene>
<name>A0A6N8TAH9_SHIZO</name>